<accession>A0A179FW87</accession>
<sequence>MAALLIARSMAFDIDAEMDSLLNGLSNEDLCGFVEAFESSDDFDTTMLSVYVHVLIFRRTDDIGKLEQAIRRTKEWVEKTSGDRPERAVQLRILVQMLGELTRHKLGSMSPVTAKNNGFVDKAMVKDVDYAIEVADAALKATPEDHPDRLAILNDLAAWLGIQFLWGASPSYLSRAVGIAREALNVTPPDHQYRPTVLANLGSWHTMLYKHTRSLDDLNYAIQLAREALSLTPEGHNDLATALTNLASRLHIRFGHNGSWADLDEAINLETRASGIIPQDHPERPNILINLAAWLGTRYQRTRSTVDLSSAVDLARVALALIPDVRAAWDIADRNLQVLLSMQMDQLDMAIDYPPLAGADTAGGPTTSVFLEGGDVASPDSINQVVPQSKSTRLDFESTPTVEDIRHVIEHANSANVGSNFQRTCKVYWNMREFCEQELEPGFDLRSVVTLTGTPTRAETNTCGEFMKNVWGSSALLDFLITFLKDSVAVSSPFRLSEDFYITVEEASPGGKRENALYTSFSVSGSRPNVAQLIQQLSWLTAVFTLPTKNVLTLSTANVHVSDSGLIEIRPKKIAIENLAHDAGGLESDSSCWHRLFPGAVLAYGFPISKRKEGVGLEIPFDLMVGLADIRTQIDVGGGATILGGPGIALYPTKTLKNGVQWHCAGVDDDDYVAGSNKSMAVLEDYDLNDLSGRRTFLGYYSEAEVLLGTMELVNSKANGSSQPGFPLAPPRIEFANEGTISPSINVKGVFTLAFAAKYQLSKTLRVSLEGRGYHDLVDEAQRQPTIIYDGETKSAWLVSELSAVLHLVLSYLSKPHIQDRRRSGCATLEGKWPLLPYAEPSADGGIEARRVCKHPENCKLALWAEGTKTKTFSDVVEDTLRDFRALRDGVVVQRKTSALWPQKCGLRGWEYSDLLMRSGQMLQREVPRDNDHEASWWDLVNSMDALVILGSGFGSIIRPKAKTKNPIEPTNIPSGSRLLIASKPCINALKTSDRGAFIIGSLEWRSVKGRPPSCNMYCDERSCRCIQVLRKETSSVFHSDPTEAPKRKVLEAQAVIFGESEHYHAALKGRWVKQQRR</sequence>
<name>A0A179FW87_METCM</name>
<dbReference type="KEGG" id="pchm:VFPPC_02436"/>
<dbReference type="OrthoDB" id="4898857at2759"/>
<proteinExistence type="predicted"/>
<evidence type="ECO:0000313" key="1">
    <source>
        <dbReference type="EMBL" id="OAQ69872.1"/>
    </source>
</evidence>
<dbReference type="Gene3D" id="1.25.40.10">
    <property type="entry name" value="Tetratricopeptide repeat domain"/>
    <property type="match status" value="1"/>
</dbReference>
<protein>
    <submittedName>
        <fullName evidence="1">Uncharacterized protein</fullName>
    </submittedName>
</protein>
<dbReference type="EMBL" id="LSBJ02000002">
    <property type="protein sequence ID" value="OAQ69872.1"/>
    <property type="molecule type" value="Genomic_DNA"/>
</dbReference>
<keyword evidence="2" id="KW-1185">Reference proteome</keyword>
<gene>
    <name evidence="1" type="ORF">VFPPC_02436</name>
</gene>
<dbReference type="RefSeq" id="XP_018146409.1">
    <property type="nucleotide sequence ID" value="XM_018282084.1"/>
</dbReference>
<dbReference type="AlphaFoldDB" id="A0A179FW87"/>
<organism evidence="1 2">
    <name type="scientific">Pochonia chlamydosporia 170</name>
    <dbReference type="NCBI Taxonomy" id="1380566"/>
    <lineage>
        <taxon>Eukaryota</taxon>
        <taxon>Fungi</taxon>
        <taxon>Dikarya</taxon>
        <taxon>Ascomycota</taxon>
        <taxon>Pezizomycotina</taxon>
        <taxon>Sordariomycetes</taxon>
        <taxon>Hypocreomycetidae</taxon>
        <taxon>Hypocreales</taxon>
        <taxon>Clavicipitaceae</taxon>
        <taxon>Pochonia</taxon>
    </lineage>
</organism>
<comment type="caution">
    <text evidence="1">The sequence shown here is derived from an EMBL/GenBank/DDBJ whole genome shotgun (WGS) entry which is preliminary data.</text>
</comment>
<dbReference type="GeneID" id="28846078"/>
<reference evidence="1 2" key="1">
    <citation type="journal article" date="2016" name="PLoS Pathog.">
        <title>Biosynthesis of antibiotic leucinostatins in bio-control fungus Purpureocillium lilacinum and their inhibition on phytophthora revealed by genome mining.</title>
        <authorList>
            <person name="Wang G."/>
            <person name="Liu Z."/>
            <person name="Lin R."/>
            <person name="Li E."/>
            <person name="Mao Z."/>
            <person name="Ling J."/>
            <person name="Yang Y."/>
            <person name="Yin W.B."/>
            <person name="Xie B."/>
        </authorList>
    </citation>
    <scope>NUCLEOTIDE SEQUENCE [LARGE SCALE GENOMIC DNA]</scope>
    <source>
        <strain evidence="1">170</strain>
    </source>
</reference>
<dbReference type="InterPro" id="IPR011990">
    <property type="entry name" value="TPR-like_helical_dom_sf"/>
</dbReference>
<evidence type="ECO:0000313" key="2">
    <source>
        <dbReference type="Proteomes" id="UP000078397"/>
    </source>
</evidence>
<dbReference type="SUPFAM" id="SSF48452">
    <property type="entry name" value="TPR-like"/>
    <property type="match status" value="1"/>
</dbReference>
<dbReference type="Proteomes" id="UP000078397">
    <property type="component" value="Unassembled WGS sequence"/>
</dbReference>